<sequence>MALLKLNFYSHKLGMATNVNVLFPEQATDDDLQLVYLLHGLSDDSNAWLNNSSVARYIMGKPIVVVMPEVGRSFYHDIGEGANYYSYLSEELPAQVAYFLNRTIPAERTHVMGLSMGGFGALKWGLNQAEKFATVVSFSGAMYLDELWKNDSGRNTEFTRLFGKTENIPLSINDLEHAYCHAEKVNPQLVVRQYCGDLDFLYAYNRKLEAFAQSRSLDYRFSLGIGENHTWSYWDKSLEKVFRKLFS</sequence>
<reference evidence="1 2" key="1">
    <citation type="submission" date="2017-09" db="EMBL/GenBank/DDBJ databases">
        <title>Complete Genome Sequences of Two Strains of the Meat Spoilage Bacterium Brochothrix thermosphacta Isolated from Ground Chicken.</title>
        <authorList>
            <person name="Paoli G.C."/>
            <person name="Wijey C."/>
            <person name="Chen C.-Y."/>
            <person name="Nguyen L."/>
            <person name="Yan X."/>
            <person name="Irwin P.L."/>
        </authorList>
    </citation>
    <scope>NUCLEOTIDE SEQUENCE [LARGE SCALE GENOMIC DNA]</scope>
    <source>
        <strain evidence="1 2">BI</strain>
    </source>
</reference>
<dbReference type="AlphaFoldDB" id="A0A1D2LPE5"/>
<dbReference type="PANTHER" id="PTHR48098">
    <property type="entry name" value="ENTEROCHELIN ESTERASE-RELATED"/>
    <property type="match status" value="1"/>
</dbReference>
<dbReference type="Pfam" id="PF00756">
    <property type="entry name" value="Esterase"/>
    <property type="match status" value="1"/>
</dbReference>
<evidence type="ECO:0000313" key="2">
    <source>
        <dbReference type="Proteomes" id="UP000243591"/>
    </source>
</evidence>
<protein>
    <submittedName>
        <fullName evidence="1">Esterase</fullName>
    </submittedName>
</protein>
<dbReference type="RefSeq" id="WP_069125566.1">
    <property type="nucleotide sequence ID" value="NZ_CP023483.1"/>
</dbReference>
<organism evidence="1 2">
    <name type="scientific">Brochothrix thermosphacta</name>
    <name type="common">Microbacterium thermosphactum</name>
    <dbReference type="NCBI Taxonomy" id="2756"/>
    <lineage>
        <taxon>Bacteria</taxon>
        <taxon>Bacillati</taxon>
        <taxon>Bacillota</taxon>
        <taxon>Bacilli</taxon>
        <taxon>Bacillales</taxon>
        <taxon>Listeriaceae</taxon>
        <taxon>Brochothrix</taxon>
    </lineage>
</organism>
<dbReference type="InterPro" id="IPR000801">
    <property type="entry name" value="Esterase-like"/>
</dbReference>
<dbReference type="OrthoDB" id="9803578at2"/>
<dbReference type="SUPFAM" id="SSF53474">
    <property type="entry name" value="alpha/beta-Hydrolases"/>
    <property type="match status" value="1"/>
</dbReference>
<dbReference type="InterPro" id="IPR050583">
    <property type="entry name" value="Mycobacterial_A85_antigen"/>
</dbReference>
<keyword evidence="2" id="KW-1185">Reference proteome</keyword>
<dbReference type="Gene3D" id="3.40.50.1820">
    <property type="entry name" value="alpha/beta hydrolase"/>
    <property type="match status" value="1"/>
</dbReference>
<proteinExistence type="predicted"/>
<dbReference type="EMBL" id="CP023483">
    <property type="protein sequence ID" value="ATF25429.1"/>
    <property type="molecule type" value="Genomic_DNA"/>
</dbReference>
<dbReference type="Proteomes" id="UP000243591">
    <property type="component" value="Chromosome"/>
</dbReference>
<accession>A0A1D2LPE5</accession>
<dbReference type="InterPro" id="IPR029058">
    <property type="entry name" value="AB_hydrolase_fold"/>
</dbReference>
<dbReference type="GO" id="GO:0016747">
    <property type="term" value="F:acyltransferase activity, transferring groups other than amino-acyl groups"/>
    <property type="evidence" value="ECO:0007669"/>
    <property type="project" value="TreeGrafter"/>
</dbReference>
<name>A0A1D2LPE5_BROTH</name>
<gene>
    <name evidence="1" type="ORF">CNY62_02910</name>
</gene>
<dbReference type="KEGG" id="bths:CNY62_02910"/>
<evidence type="ECO:0000313" key="1">
    <source>
        <dbReference type="EMBL" id="ATF25429.1"/>
    </source>
</evidence>
<dbReference type="PANTHER" id="PTHR48098:SF1">
    <property type="entry name" value="DIACYLGLYCEROL ACYLTRANSFERASE_MYCOLYLTRANSFERASE AG85A"/>
    <property type="match status" value="1"/>
</dbReference>
<dbReference type="STRING" id="2756.BFR44_00975"/>